<proteinExistence type="predicted"/>
<dbReference type="Proteomes" id="UP000829542">
    <property type="component" value="Chromosome"/>
</dbReference>
<dbReference type="EMBL" id="CP093379">
    <property type="protein sequence ID" value="UNM95408.1"/>
    <property type="molecule type" value="Genomic_DNA"/>
</dbReference>
<sequence length="248" mass="29216">MRKFIIVIIVFLTGCFEEKNLQGLDVTEIITSLNLIIEPRCIYTPLKGLYFNTSSRVYDVEERRWKTTALPAISVRRESFEQDKIEKMMVLVDLGLFSIEERTLILKNRDYQGRHNLYYVGDFREDEEEIQSTYGVRFILTDYGKEYIKENDQYGNLGLCTGYHSVKAIGRPHKAYLFDAKTEKDIRRLHLSFNTEFILIDNFINNSKLQQAFPDIHEVISRHQAGYGLFSVNKREELWKVEPKSIMF</sequence>
<name>A0ABY3WXS3_9GAMM</name>
<reference evidence="1 2" key="1">
    <citation type="submission" date="2022-03" db="EMBL/GenBank/DDBJ databases">
        <title>Ignatzschineria rhizosphaerae HR5S32.</title>
        <authorList>
            <person name="Sun J.Q."/>
            <person name="Feng J.Y."/>
        </authorList>
    </citation>
    <scope>NUCLEOTIDE SEQUENCE [LARGE SCALE GENOMIC DNA]</scope>
    <source>
        <strain evidence="1 2">HR5S32</strain>
    </source>
</reference>
<evidence type="ECO:0000313" key="2">
    <source>
        <dbReference type="Proteomes" id="UP000829542"/>
    </source>
</evidence>
<accession>A0ABY3WXS3</accession>
<dbReference type="PROSITE" id="PS51257">
    <property type="entry name" value="PROKAR_LIPOPROTEIN"/>
    <property type="match status" value="1"/>
</dbReference>
<keyword evidence="2" id="KW-1185">Reference proteome</keyword>
<gene>
    <name evidence="1" type="ORF">MMG00_09230</name>
</gene>
<protein>
    <submittedName>
        <fullName evidence="1">Uncharacterized protein</fullName>
    </submittedName>
</protein>
<organism evidence="1 2">
    <name type="scientific">Ignatzschineria rhizosphaerae</name>
    <dbReference type="NCBI Taxonomy" id="2923279"/>
    <lineage>
        <taxon>Bacteria</taxon>
        <taxon>Pseudomonadati</taxon>
        <taxon>Pseudomonadota</taxon>
        <taxon>Gammaproteobacteria</taxon>
        <taxon>Cardiobacteriales</taxon>
        <taxon>Ignatzschineriaceae</taxon>
        <taxon>Ignatzschineria</taxon>
    </lineage>
</organism>
<evidence type="ECO:0000313" key="1">
    <source>
        <dbReference type="EMBL" id="UNM95408.1"/>
    </source>
</evidence>
<dbReference type="RefSeq" id="WP_242147627.1">
    <property type="nucleotide sequence ID" value="NZ_CP093379.1"/>
</dbReference>